<dbReference type="RefSeq" id="WP_184865189.1">
    <property type="nucleotide sequence ID" value="NZ_JACHLK010000023.1"/>
</dbReference>
<feature type="chain" id="PRO_5030693544" description="DUF4148 domain-containing protein" evidence="2">
    <location>
        <begin position="23"/>
        <end position="121"/>
    </location>
</feature>
<feature type="region of interest" description="Disordered" evidence="1">
    <location>
        <begin position="97"/>
        <end position="121"/>
    </location>
</feature>
<evidence type="ECO:0000313" key="3">
    <source>
        <dbReference type="EMBL" id="MBB6563802.1"/>
    </source>
</evidence>
<evidence type="ECO:0000313" key="4">
    <source>
        <dbReference type="Proteomes" id="UP000575083"/>
    </source>
</evidence>
<evidence type="ECO:0008006" key="5">
    <source>
        <dbReference type="Google" id="ProtNLM"/>
    </source>
</evidence>
<sequence length="121" mass="12649">MNQHKTVFAILLCIGAAGNAFADDITVDTTPFTSTKSRAEVLAELRQPAADPWALDYNPLASFKSQLSRAEVQSAFLADRAEVAALQGEDSGSAYLARAATGGDNGNTRTAGLGGQPFTTQ</sequence>
<dbReference type="AlphaFoldDB" id="A0A7X0PKT5"/>
<evidence type="ECO:0000256" key="2">
    <source>
        <dbReference type="SAM" id="SignalP"/>
    </source>
</evidence>
<dbReference type="Proteomes" id="UP000575083">
    <property type="component" value="Unassembled WGS sequence"/>
</dbReference>
<proteinExistence type="predicted"/>
<organism evidence="3 4">
    <name type="scientific">Acidovorax soli</name>
    <dbReference type="NCBI Taxonomy" id="592050"/>
    <lineage>
        <taxon>Bacteria</taxon>
        <taxon>Pseudomonadati</taxon>
        <taxon>Pseudomonadota</taxon>
        <taxon>Betaproteobacteria</taxon>
        <taxon>Burkholderiales</taxon>
        <taxon>Comamonadaceae</taxon>
        <taxon>Acidovorax</taxon>
    </lineage>
</organism>
<dbReference type="EMBL" id="JACHLK010000023">
    <property type="protein sequence ID" value="MBB6563802.1"/>
    <property type="molecule type" value="Genomic_DNA"/>
</dbReference>
<reference evidence="3 4" key="1">
    <citation type="submission" date="2020-08" db="EMBL/GenBank/DDBJ databases">
        <title>Functional genomics of gut bacteria from endangered species of beetles.</title>
        <authorList>
            <person name="Carlos-Shanley C."/>
        </authorList>
    </citation>
    <scope>NUCLEOTIDE SEQUENCE [LARGE SCALE GENOMIC DNA]</scope>
    <source>
        <strain evidence="3 4">S00198</strain>
    </source>
</reference>
<accession>A0A7X0PKT5</accession>
<name>A0A7X0PKT5_9BURK</name>
<gene>
    <name evidence="3" type="ORF">HNP48_006528</name>
</gene>
<keyword evidence="4" id="KW-1185">Reference proteome</keyword>
<evidence type="ECO:0000256" key="1">
    <source>
        <dbReference type="SAM" id="MobiDB-lite"/>
    </source>
</evidence>
<keyword evidence="2" id="KW-0732">Signal</keyword>
<protein>
    <recommendedName>
        <fullName evidence="5">DUF4148 domain-containing protein</fullName>
    </recommendedName>
</protein>
<comment type="caution">
    <text evidence="3">The sequence shown here is derived from an EMBL/GenBank/DDBJ whole genome shotgun (WGS) entry which is preliminary data.</text>
</comment>
<feature type="signal peptide" evidence="2">
    <location>
        <begin position="1"/>
        <end position="22"/>
    </location>
</feature>